<sequence length="100" mass="11544">MDIESYLSFEWDDAKAAINQDKHAVTFEEAAEAFGDPYARIIDDPDHSQDEQRFVLIGLSLSARVLTVCHCLRGRGRIIRIISARKATKNEEQQYWRCRS</sequence>
<evidence type="ECO:0000313" key="1">
    <source>
        <dbReference type="EMBL" id="MCG4617284.1"/>
    </source>
</evidence>
<protein>
    <submittedName>
        <fullName evidence="1">BrnT family toxin</fullName>
    </submittedName>
</protein>
<evidence type="ECO:0000313" key="2">
    <source>
        <dbReference type="Proteomes" id="UP001200537"/>
    </source>
</evidence>
<organism evidence="1 2">
    <name type="scientific">Varibaculum cambriense</name>
    <dbReference type="NCBI Taxonomy" id="184870"/>
    <lineage>
        <taxon>Bacteria</taxon>
        <taxon>Bacillati</taxon>
        <taxon>Actinomycetota</taxon>
        <taxon>Actinomycetes</taxon>
        <taxon>Actinomycetales</taxon>
        <taxon>Actinomycetaceae</taxon>
        <taxon>Varibaculum</taxon>
    </lineage>
</organism>
<dbReference type="Gene3D" id="3.10.450.530">
    <property type="entry name" value="Ribonuclease toxin, BrnT, of type II toxin-antitoxin system"/>
    <property type="match status" value="1"/>
</dbReference>
<dbReference type="Pfam" id="PF04365">
    <property type="entry name" value="BrnT_toxin"/>
    <property type="match status" value="1"/>
</dbReference>
<dbReference type="EMBL" id="JAKNHJ010000003">
    <property type="protein sequence ID" value="MCG4617284.1"/>
    <property type="molecule type" value="Genomic_DNA"/>
</dbReference>
<reference evidence="1" key="1">
    <citation type="submission" date="2022-01" db="EMBL/GenBank/DDBJ databases">
        <title>Collection of gut derived symbiotic bacterial strains cultured from healthy donors.</title>
        <authorList>
            <person name="Lin H."/>
            <person name="Kohout C."/>
            <person name="Waligurski E."/>
            <person name="Pamer E.G."/>
        </authorList>
    </citation>
    <scope>NUCLEOTIDE SEQUENCE</scope>
    <source>
        <strain evidence="1">DFI.7.46</strain>
    </source>
</reference>
<dbReference type="InterPro" id="IPR007460">
    <property type="entry name" value="BrnT_toxin"/>
</dbReference>
<dbReference type="AlphaFoldDB" id="A0AAJ1BAP0"/>
<comment type="caution">
    <text evidence="1">The sequence shown here is derived from an EMBL/GenBank/DDBJ whole genome shotgun (WGS) entry which is preliminary data.</text>
</comment>
<dbReference type="RefSeq" id="WP_038109952.1">
    <property type="nucleotide sequence ID" value="NZ_JAGZVZ010000001.1"/>
</dbReference>
<dbReference type="InterPro" id="IPR038573">
    <property type="entry name" value="BrnT_sf"/>
</dbReference>
<accession>A0AAJ1BAP0</accession>
<gene>
    <name evidence="1" type="ORF">L0M99_02065</name>
</gene>
<name>A0AAJ1BAP0_9ACTO</name>
<dbReference type="Proteomes" id="UP001200537">
    <property type="component" value="Unassembled WGS sequence"/>
</dbReference>
<proteinExistence type="predicted"/>